<feature type="transmembrane region" description="Helical" evidence="1">
    <location>
        <begin position="82"/>
        <end position="107"/>
    </location>
</feature>
<dbReference type="CDD" id="cd03392">
    <property type="entry name" value="PAP2_like_2"/>
    <property type="match status" value="1"/>
</dbReference>
<sequence>MVQKSNQLYFLSLCLFLFTVLFTDRIIQNEFNLADQSVQSWAVSISNPIITNFMSAVTLLAKTEMLALMSATTFIYFAVKKYLHYIFLFLFVMGGGVVITFLMKISIERDRPGETFYVDFWGLGSDIISYSYPSGHAAKGLLFFGFLIYYVQLELKDRIIKATSTILMVLIIILIGFGQIILDRHYLSDVIGGYLVASAWILICLAVMESKRMKHRLGAGPPTF</sequence>
<dbReference type="SUPFAM" id="SSF48317">
    <property type="entry name" value="Acid phosphatase/Vanadium-dependent haloperoxidase"/>
    <property type="match status" value="1"/>
</dbReference>
<keyword evidence="1" id="KW-0812">Transmembrane</keyword>
<dbReference type="Pfam" id="PF01569">
    <property type="entry name" value="PAP2"/>
    <property type="match status" value="1"/>
</dbReference>
<dbReference type="PANTHER" id="PTHR14969:SF13">
    <property type="entry name" value="AT30094P"/>
    <property type="match status" value="1"/>
</dbReference>
<comment type="caution">
    <text evidence="3">The sequence shown here is derived from an EMBL/GenBank/DDBJ whole genome shotgun (WGS) entry which is preliminary data.</text>
</comment>
<accession>A0ABP3GDQ3</accession>
<feature type="transmembrane region" description="Helical" evidence="1">
    <location>
        <begin position="127"/>
        <end position="150"/>
    </location>
</feature>
<evidence type="ECO:0000313" key="3">
    <source>
        <dbReference type="EMBL" id="GAA0342298.1"/>
    </source>
</evidence>
<dbReference type="SMART" id="SM00014">
    <property type="entry name" value="acidPPc"/>
    <property type="match status" value="1"/>
</dbReference>
<gene>
    <name evidence="3" type="ORF">GCM10008967_35860</name>
</gene>
<keyword evidence="4" id="KW-1185">Reference proteome</keyword>
<keyword evidence="1" id="KW-0472">Membrane</keyword>
<name>A0ABP3GDQ3_9BACI</name>
<feature type="transmembrane region" description="Helical" evidence="1">
    <location>
        <begin position="187"/>
        <end position="208"/>
    </location>
</feature>
<dbReference type="Gene3D" id="1.20.144.10">
    <property type="entry name" value="Phosphatidic acid phosphatase type 2/haloperoxidase"/>
    <property type="match status" value="2"/>
</dbReference>
<dbReference type="InterPro" id="IPR000326">
    <property type="entry name" value="PAP2/HPO"/>
</dbReference>
<evidence type="ECO:0000259" key="2">
    <source>
        <dbReference type="SMART" id="SM00014"/>
    </source>
</evidence>
<feature type="transmembrane region" description="Helical" evidence="1">
    <location>
        <begin position="162"/>
        <end position="181"/>
    </location>
</feature>
<proteinExistence type="predicted"/>
<dbReference type="InterPro" id="IPR036938">
    <property type="entry name" value="PAP2/HPO_sf"/>
</dbReference>
<dbReference type="Proteomes" id="UP001500782">
    <property type="component" value="Unassembled WGS sequence"/>
</dbReference>
<organism evidence="3 4">
    <name type="scientific">Bacillus carboniphilus</name>
    <dbReference type="NCBI Taxonomy" id="86663"/>
    <lineage>
        <taxon>Bacteria</taxon>
        <taxon>Bacillati</taxon>
        <taxon>Bacillota</taxon>
        <taxon>Bacilli</taxon>
        <taxon>Bacillales</taxon>
        <taxon>Bacillaceae</taxon>
        <taxon>Bacillus</taxon>
    </lineage>
</organism>
<dbReference type="EMBL" id="BAAADJ010000061">
    <property type="protein sequence ID" value="GAA0342298.1"/>
    <property type="molecule type" value="Genomic_DNA"/>
</dbReference>
<protein>
    <submittedName>
        <fullName evidence="3">Phosphatase PAP2 family protein</fullName>
    </submittedName>
</protein>
<evidence type="ECO:0000313" key="4">
    <source>
        <dbReference type="Proteomes" id="UP001500782"/>
    </source>
</evidence>
<dbReference type="PANTHER" id="PTHR14969">
    <property type="entry name" value="SPHINGOSINE-1-PHOSPHATE PHOSPHOHYDROLASE"/>
    <property type="match status" value="1"/>
</dbReference>
<reference evidence="4" key="1">
    <citation type="journal article" date="2019" name="Int. J. Syst. Evol. Microbiol.">
        <title>The Global Catalogue of Microorganisms (GCM) 10K type strain sequencing project: providing services to taxonomists for standard genome sequencing and annotation.</title>
        <authorList>
            <consortium name="The Broad Institute Genomics Platform"/>
            <consortium name="The Broad Institute Genome Sequencing Center for Infectious Disease"/>
            <person name="Wu L."/>
            <person name="Ma J."/>
        </authorList>
    </citation>
    <scope>NUCLEOTIDE SEQUENCE [LARGE SCALE GENOMIC DNA]</scope>
    <source>
        <strain evidence="4">JCM 9731</strain>
    </source>
</reference>
<keyword evidence="1" id="KW-1133">Transmembrane helix</keyword>
<dbReference type="RefSeq" id="WP_343802160.1">
    <property type="nucleotide sequence ID" value="NZ_BAAADJ010000061.1"/>
</dbReference>
<feature type="domain" description="Phosphatidic acid phosphatase type 2/haloperoxidase" evidence="2">
    <location>
        <begin position="84"/>
        <end position="205"/>
    </location>
</feature>
<evidence type="ECO:0000256" key="1">
    <source>
        <dbReference type="SAM" id="Phobius"/>
    </source>
</evidence>